<evidence type="ECO:0000313" key="2">
    <source>
        <dbReference type="EMBL" id="PSK89798.1"/>
    </source>
</evidence>
<keyword evidence="1" id="KW-0812">Transmembrane</keyword>
<reference evidence="2 3" key="1">
    <citation type="submission" date="2018-03" db="EMBL/GenBank/DDBJ databases">
        <title>Genomic Encyclopedia of Type Strains, Phase III (KMG-III): the genomes of soil and plant-associated and newly described type strains.</title>
        <authorList>
            <person name="Whitman W."/>
        </authorList>
    </citation>
    <scope>NUCLEOTIDE SEQUENCE [LARGE SCALE GENOMIC DNA]</scope>
    <source>
        <strain evidence="2 3">CGMCC 1.12700</strain>
    </source>
</reference>
<dbReference type="EMBL" id="PYGD01000010">
    <property type="protein sequence ID" value="PSK89798.1"/>
    <property type="molecule type" value="Genomic_DNA"/>
</dbReference>
<keyword evidence="1" id="KW-1133">Transmembrane helix</keyword>
<evidence type="ECO:0000256" key="1">
    <source>
        <dbReference type="SAM" id="Phobius"/>
    </source>
</evidence>
<gene>
    <name evidence="2" type="ORF">B0I18_11099</name>
</gene>
<feature type="transmembrane region" description="Helical" evidence="1">
    <location>
        <begin position="6"/>
        <end position="24"/>
    </location>
</feature>
<name>A0A2P8CXV5_9BACT</name>
<dbReference type="Proteomes" id="UP000240572">
    <property type="component" value="Unassembled WGS sequence"/>
</dbReference>
<protein>
    <submittedName>
        <fullName evidence="2">Uncharacterized protein</fullName>
    </submittedName>
</protein>
<sequence length="229" mass="25533">MPPVPVLVIIAVLFGGSFVYIYFMNRKRKESMGKYNDPHIYNQAPQFMTELLSGRFAAIDKQMQGAPVHAITQCAYITSLSDKAKAAAGTAVKTLAWAAVGVKARYSEADHAAYLVLSGEDLHYIFFEEGQVKEHLVFDRGRLMTAAVGSLSHTEKVARMGSVAGRNTHKLNLDIEGKKVDLIYFDTLERYPDSVLAYEKNAMDTMGKFKLMGSYFKDKLYAAYPHLSN</sequence>
<accession>A0A2P8CXV5</accession>
<keyword evidence="1" id="KW-0472">Membrane</keyword>
<comment type="caution">
    <text evidence="2">The sequence shown here is derived from an EMBL/GenBank/DDBJ whole genome shotgun (WGS) entry which is preliminary data.</text>
</comment>
<dbReference type="RefSeq" id="WP_106524602.1">
    <property type="nucleotide sequence ID" value="NZ_PYGD01000010.1"/>
</dbReference>
<dbReference type="AlphaFoldDB" id="A0A2P8CXV5"/>
<keyword evidence="3" id="KW-1185">Reference proteome</keyword>
<evidence type="ECO:0000313" key="3">
    <source>
        <dbReference type="Proteomes" id="UP000240572"/>
    </source>
</evidence>
<organism evidence="2 3">
    <name type="scientific">Taibaiella chishuiensis</name>
    <dbReference type="NCBI Taxonomy" id="1434707"/>
    <lineage>
        <taxon>Bacteria</taxon>
        <taxon>Pseudomonadati</taxon>
        <taxon>Bacteroidota</taxon>
        <taxon>Chitinophagia</taxon>
        <taxon>Chitinophagales</taxon>
        <taxon>Chitinophagaceae</taxon>
        <taxon>Taibaiella</taxon>
    </lineage>
</organism>
<dbReference type="OrthoDB" id="1042325at2"/>
<proteinExistence type="predicted"/>